<dbReference type="PANTHER" id="PTHR30619">
    <property type="entry name" value="DNA INTERNALIZATION/COMPETENCE PROTEIN COMEC/REC2"/>
    <property type="match status" value="1"/>
</dbReference>
<dbReference type="InterPro" id="IPR036415">
    <property type="entry name" value="Lamin_tail_dom_sf"/>
</dbReference>
<evidence type="ECO:0000256" key="1">
    <source>
        <dbReference type="SAM" id="MobiDB-lite"/>
    </source>
</evidence>
<reference evidence="4" key="1">
    <citation type="submission" date="2023-02" db="EMBL/GenBank/DDBJ databases">
        <title>Enrichment on poylsaccharides allowed isolation of novel metabolic and taxonomic groups of Haloarchaea.</title>
        <authorList>
            <person name="Sorokin D.Y."/>
            <person name="Elcheninov A.G."/>
            <person name="Khizhniak T.V."/>
            <person name="Kolganova T.V."/>
            <person name="Kublanov I.V."/>
        </authorList>
    </citation>
    <scope>NUCLEOTIDE SEQUENCE</scope>
    <source>
        <strain evidence="3 5">HArc-curdl5-1</strain>
        <strain evidence="4">HArc-curdl7</strain>
    </source>
</reference>
<proteinExistence type="predicted"/>
<dbReference type="InterPro" id="IPR035681">
    <property type="entry name" value="ComA-like_MBL"/>
</dbReference>
<accession>A0AAE3IHP5</accession>
<dbReference type="PANTHER" id="PTHR30619:SF1">
    <property type="entry name" value="RECOMBINATION PROTEIN 2"/>
    <property type="match status" value="1"/>
</dbReference>
<dbReference type="RefSeq" id="WP_315910424.1">
    <property type="nucleotide sequence ID" value="NZ_JAOPKC010000039.1"/>
</dbReference>
<organism evidence="4 6">
    <name type="scientific">Halapricum hydrolyticum</name>
    <dbReference type="NCBI Taxonomy" id="2979991"/>
    <lineage>
        <taxon>Archaea</taxon>
        <taxon>Methanobacteriati</taxon>
        <taxon>Methanobacteriota</taxon>
        <taxon>Stenosarchaea group</taxon>
        <taxon>Halobacteria</taxon>
        <taxon>Halobacteriales</taxon>
        <taxon>Haloarculaceae</taxon>
        <taxon>Halapricum</taxon>
    </lineage>
</organism>
<evidence type="ECO:0000313" key="3">
    <source>
        <dbReference type="EMBL" id="MCU4719677.1"/>
    </source>
</evidence>
<gene>
    <name evidence="4" type="ORF">OB914_16760</name>
    <name evidence="3" type="ORF">OB916_16685</name>
</gene>
<dbReference type="Gene3D" id="3.60.15.10">
    <property type="entry name" value="Ribonuclease Z/Hydroxyacylglutathione hydrolase-like"/>
    <property type="match status" value="1"/>
</dbReference>
<dbReference type="CDD" id="cd07731">
    <property type="entry name" value="ComA-like_MBL-fold"/>
    <property type="match status" value="1"/>
</dbReference>
<dbReference type="EMBL" id="JAOPKC010000039">
    <property type="protein sequence ID" value="MCU4719677.1"/>
    <property type="molecule type" value="Genomic_DNA"/>
</dbReference>
<dbReference type="PROSITE" id="PS51841">
    <property type="entry name" value="LTD"/>
    <property type="match status" value="1"/>
</dbReference>
<name>A0AAE3IHP5_9EURY</name>
<feature type="domain" description="LTD" evidence="2">
    <location>
        <begin position="348"/>
        <end position="470"/>
    </location>
</feature>
<protein>
    <submittedName>
        <fullName evidence="4">Lamin tail domain-containing protein</fullName>
    </submittedName>
</protein>
<dbReference type="SUPFAM" id="SSF56281">
    <property type="entry name" value="Metallo-hydrolase/oxidoreductase"/>
    <property type="match status" value="1"/>
</dbReference>
<dbReference type="Proteomes" id="UP001209746">
    <property type="component" value="Unassembled WGS sequence"/>
</dbReference>
<feature type="region of interest" description="Disordered" evidence="1">
    <location>
        <begin position="309"/>
        <end position="359"/>
    </location>
</feature>
<evidence type="ECO:0000313" key="5">
    <source>
        <dbReference type="Proteomes" id="UP001208186"/>
    </source>
</evidence>
<keyword evidence="5" id="KW-1185">Reference proteome</keyword>
<dbReference type="InterPro" id="IPR001322">
    <property type="entry name" value="Lamin_tail_dom"/>
</dbReference>
<dbReference type="Gene3D" id="2.60.40.1260">
    <property type="entry name" value="Lamin Tail domain"/>
    <property type="match status" value="1"/>
</dbReference>
<dbReference type="SUPFAM" id="SSF74853">
    <property type="entry name" value="Lamin A/C globular tail domain"/>
    <property type="match status" value="1"/>
</dbReference>
<dbReference type="Proteomes" id="UP001208186">
    <property type="component" value="Unassembled WGS sequence"/>
</dbReference>
<dbReference type="InterPro" id="IPR052159">
    <property type="entry name" value="Competence_DNA_uptake"/>
</dbReference>
<evidence type="ECO:0000259" key="2">
    <source>
        <dbReference type="PROSITE" id="PS51841"/>
    </source>
</evidence>
<dbReference type="EMBL" id="JAOPKD010000035">
    <property type="protein sequence ID" value="MCU4728600.1"/>
    <property type="molecule type" value="Genomic_DNA"/>
</dbReference>
<dbReference type="InterPro" id="IPR001279">
    <property type="entry name" value="Metallo-B-lactamas"/>
</dbReference>
<feature type="compositionally biased region" description="Low complexity" evidence="1">
    <location>
        <begin position="347"/>
        <end position="359"/>
    </location>
</feature>
<dbReference type="Pfam" id="PF00753">
    <property type="entry name" value="Lactamase_B"/>
    <property type="match status" value="1"/>
</dbReference>
<evidence type="ECO:0000313" key="6">
    <source>
        <dbReference type="Proteomes" id="UP001209746"/>
    </source>
</evidence>
<evidence type="ECO:0000313" key="4">
    <source>
        <dbReference type="EMBL" id="MCU4728600.1"/>
    </source>
</evidence>
<dbReference type="AlphaFoldDB" id="A0AAE3IHP5"/>
<sequence length="470" mass="49789">MRFSASRSSVVTIGVAFLVLLAGCTTTLDSGPTPSQTIDDAPQSTATPTEGSLQIHFINVGQSTAIFLESTSNETMLIDTGDYRTDGEAVLQYLQNHDVQRIDHLVTSHSDADHIGGHAAVINYFETEAEGIGAVYDPGLASSSQTYQDYLDAVETHDVDLFEVRAGDTVPFEGASIQILSPPEEYLANGARNENSIVLHVSHGSFQFLTTGDGEQAAEEYLVETYGTELNADLFKTGHHGSDSSSSPALLEATSPQVAIISSAYDSQYGHPHEEVLQRLATRDIDTYWTAVHGTIVVTSSGQSFSVATQASAPTDTLQLRQADPVEPGESGSTERRRTYTLSGDRTTSPTVTPGTTQSGVSISLSEVHADAAGSDSENLNDEYIVLKNAGDTTVDLGGWTVADAAGHEYQIPSGVTIAPGATLTIHSGIGTDNSTDLYWGSGSPIWNNAGDTVTVSNQSNEIVLTEVYS</sequence>
<dbReference type="InterPro" id="IPR036866">
    <property type="entry name" value="RibonucZ/Hydroxyglut_hydro"/>
</dbReference>
<dbReference type="PROSITE" id="PS51257">
    <property type="entry name" value="PROKAR_LIPOPROTEIN"/>
    <property type="match status" value="1"/>
</dbReference>
<dbReference type="SMART" id="SM00849">
    <property type="entry name" value="Lactamase_B"/>
    <property type="match status" value="1"/>
</dbReference>
<comment type="caution">
    <text evidence="4">The sequence shown here is derived from an EMBL/GenBank/DDBJ whole genome shotgun (WGS) entry which is preliminary data.</text>
</comment>
<feature type="compositionally biased region" description="Polar residues" evidence="1">
    <location>
        <begin position="309"/>
        <end position="320"/>
    </location>
</feature>
<dbReference type="Pfam" id="PF00932">
    <property type="entry name" value="LTD"/>
    <property type="match status" value="1"/>
</dbReference>